<dbReference type="OMA" id="LRRDMWK"/>
<keyword evidence="4" id="KW-0067">ATP-binding</keyword>
<dbReference type="CDD" id="cd03263">
    <property type="entry name" value="ABC_subfamily_A"/>
    <property type="match status" value="1"/>
</dbReference>
<evidence type="ECO:0000313" key="6">
    <source>
        <dbReference type="EMBL" id="EED88010.1"/>
    </source>
</evidence>
<dbReference type="eggNOG" id="KOG0059">
    <property type="taxonomic scope" value="Eukaryota"/>
</dbReference>
<feature type="domain" description="ABC transporter" evidence="5">
    <location>
        <begin position="2"/>
        <end position="197"/>
    </location>
</feature>
<dbReference type="Gene3D" id="3.40.50.300">
    <property type="entry name" value="P-loop containing nucleotide triphosphate hydrolases"/>
    <property type="match status" value="1"/>
</dbReference>
<proteinExistence type="predicted"/>
<organism evidence="6 7">
    <name type="scientific">Thalassiosira pseudonana</name>
    <name type="common">Marine diatom</name>
    <name type="synonym">Cyclotella nana</name>
    <dbReference type="NCBI Taxonomy" id="35128"/>
    <lineage>
        <taxon>Eukaryota</taxon>
        <taxon>Sar</taxon>
        <taxon>Stramenopiles</taxon>
        <taxon>Ochrophyta</taxon>
        <taxon>Bacillariophyta</taxon>
        <taxon>Coscinodiscophyceae</taxon>
        <taxon>Thalassiosirophycidae</taxon>
        <taxon>Thalassiosirales</taxon>
        <taxon>Thalassiosiraceae</taxon>
        <taxon>Thalassiosira</taxon>
    </lineage>
</organism>
<evidence type="ECO:0000259" key="5">
    <source>
        <dbReference type="PROSITE" id="PS50893"/>
    </source>
</evidence>
<keyword evidence="2" id="KW-0677">Repeat</keyword>
<sequence length="197" mass="20890">KVALASLDLHVPRGEVLGLLGKNGAGKTTALKILAGMIEASGGLGLVSGYDVSTDLLSVYECLGNCPQFDCVWRNQSVQRHLEFYARLKGLANPIEAAREIATAVGLGADEVYSRPSGNLSGGMRRRLSIAISLLGSPNVLLLDEPTTGLDPSTRNEIWSLISSFASPERAVIITTHMMIEADTLCSRIAIVAKGNL</sequence>
<keyword evidence="1" id="KW-0813">Transport</keyword>
<dbReference type="PaxDb" id="35128-Thaps16722"/>
<dbReference type="PANTHER" id="PTHR19229:SF36">
    <property type="entry name" value="ATP-BINDING CASSETTE SUB-FAMILY A MEMBER 2"/>
    <property type="match status" value="1"/>
</dbReference>
<dbReference type="InterPro" id="IPR003439">
    <property type="entry name" value="ABC_transporter-like_ATP-bd"/>
</dbReference>
<feature type="non-terminal residue" evidence="6">
    <location>
        <position position="197"/>
    </location>
</feature>
<dbReference type="InterPro" id="IPR026082">
    <property type="entry name" value="ABCA"/>
</dbReference>
<dbReference type="HOGENOM" id="CLU_000604_1_2_1"/>
<accession>B8CF32</accession>
<dbReference type="SMART" id="SM00382">
    <property type="entry name" value="AAA"/>
    <property type="match status" value="1"/>
</dbReference>
<keyword evidence="3" id="KW-0547">Nucleotide-binding</keyword>
<dbReference type="SUPFAM" id="SSF52540">
    <property type="entry name" value="P-loop containing nucleoside triphosphate hydrolases"/>
    <property type="match status" value="1"/>
</dbReference>
<reference evidence="6 7" key="1">
    <citation type="journal article" date="2004" name="Science">
        <title>The genome of the diatom Thalassiosira pseudonana: ecology, evolution, and metabolism.</title>
        <authorList>
            <person name="Armbrust E.V."/>
            <person name="Berges J.A."/>
            <person name="Bowler C."/>
            <person name="Green B.R."/>
            <person name="Martinez D."/>
            <person name="Putnam N.H."/>
            <person name="Zhou S."/>
            <person name="Allen A.E."/>
            <person name="Apt K.E."/>
            <person name="Bechner M."/>
            <person name="Brzezinski M.A."/>
            <person name="Chaal B.K."/>
            <person name="Chiovitti A."/>
            <person name="Davis A.K."/>
            <person name="Demarest M.S."/>
            <person name="Detter J.C."/>
            <person name="Glavina T."/>
            <person name="Goodstein D."/>
            <person name="Hadi M.Z."/>
            <person name="Hellsten U."/>
            <person name="Hildebrand M."/>
            <person name="Jenkins B.D."/>
            <person name="Jurka J."/>
            <person name="Kapitonov V.V."/>
            <person name="Kroger N."/>
            <person name="Lau W.W."/>
            <person name="Lane T.W."/>
            <person name="Larimer F.W."/>
            <person name="Lippmeier J.C."/>
            <person name="Lucas S."/>
            <person name="Medina M."/>
            <person name="Montsant A."/>
            <person name="Obornik M."/>
            <person name="Parker M.S."/>
            <person name="Palenik B."/>
            <person name="Pazour G.J."/>
            <person name="Richardson P.M."/>
            <person name="Rynearson T.A."/>
            <person name="Saito M.A."/>
            <person name="Schwartz D.C."/>
            <person name="Thamatrakoln K."/>
            <person name="Valentin K."/>
            <person name="Vardi A."/>
            <person name="Wilkerson F.P."/>
            <person name="Rokhsar D.S."/>
        </authorList>
    </citation>
    <scope>NUCLEOTIDE SEQUENCE [LARGE SCALE GENOMIC DNA]</scope>
    <source>
        <strain evidence="6 7">CCMP1335</strain>
    </source>
</reference>
<dbReference type="GO" id="GO:0140359">
    <property type="term" value="F:ABC-type transporter activity"/>
    <property type="evidence" value="ECO:0007669"/>
    <property type="project" value="InterPro"/>
</dbReference>
<dbReference type="InterPro" id="IPR017871">
    <property type="entry name" value="ABC_transporter-like_CS"/>
</dbReference>
<dbReference type="STRING" id="35128.B8CF32"/>
<name>B8CF32_THAPS</name>
<keyword evidence="7" id="KW-1185">Reference proteome</keyword>
<evidence type="ECO:0000256" key="3">
    <source>
        <dbReference type="ARBA" id="ARBA00022741"/>
    </source>
</evidence>
<dbReference type="KEGG" id="tps:THAPSDRAFT_16722"/>
<evidence type="ECO:0000256" key="2">
    <source>
        <dbReference type="ARBA" id="ARBA00022737"/>
    </source>
</evidence>
<dbReference type="GO" id="GO:0016020">
    <property type="term" value="C:membrane"/>
    <property type="evidence" value="ECO:0007669"/>
    <property type="project" value="InterPro"/>
</dbReference>
<reference evidence="6 7" key="2">
    <citation type="journal article" date="2008" name="Nature">
        <title>The Phaeodactylum genome reveals the evolutionary history of diatom genomes.</title>
        <authorList>
            <person name="Bowler C."/>
            <person name="Allen A.E."/>
            <person name="Badger J.H."/>
            <person name="Grimwood J."/>
            <person name="Jabbari K."/>
            <person name="Kuo A."/>
            <person name="Maheswari U."/>
            <person name="Martens C."/>
            <person name="Maumus F."/>
            <person name="Otillar R.P."/>
            <person name="Rayko E."/>
            <person name="Salamov A."/>
            <person name="Vandepoele K."/>
            <person name="Beszteri B."/>
            <person name="Gruber A."/>
            <person name="Heijde M."/>
            <person name="Katinka M."/>
            <person name="Mock T."/>
            <person name="Valentin K."/>
            <person name="Verret F."/>
            <person name="Berges J.A."/>
            <person name="Brownlee C."/>
            <person name="Cadoret J.P."/>
            <person name="Chiovitti A."/>
            <person name="Choi C.J."/>
            <person name="Coesel S."/>
            <person name="De Martino A."/>
            <person name="Detter J.C."/>
            <person name="Durkin C."/>
            <person name="Falciatore A."/>
            <person name="Fournet J."/>
            <person name="Haruta M."/>
            <person name="Huysman M.J."/>
            <person name="Jenkins B.D."/>
            <person name="Jiroutova K."/>
            <person name="Jorgensen R.E."/>
            <person name="Joubert Y."/>
            <person name="Kaplan A."/>
            <person name="Kroger N."/>
            <person name="Kroth P.G."/>
            <person name="La Roche J."/>
            <person name="Lindquist E."/>
            <person name="Lommer M."/>
            <person name="Martin-Jezequel V."/>
            <person name="Lopez P.J."/>
            <person name="Lucas S."/>
            <person name="Mangogna M."/>
            <person name="McGinnis K."/>
            <person name="Medlin L.K."/>
            <person name="Montsant A."/>
            <person name="Oudot-Le Secq M.P."/>
            <person name="Napoli C."/>
            <person name="Obornik M."/>
            <person name="Parker M.S."/>
            <person name="Petit J.L."/>
            <person name="Porcel B.M."/>
            <person name="Poulsen N."/>
            <person name="Robison M."/>
            <person name="Rychlewski L."/>
            <person name="Rynearson T.A."/>
            <person name="Schmutz J."/>
            <person name="Shapiro H."/>
            <person name="Siaut M."/>
            <person name="Stanley M."/>
            <person name="Sussman M.R."/>
            <person name="Taylor A.R."/>
            <person name="Vardi A."/>
            <person name="von Dassow P."/>
            <person name="Vyverman W."/>
            <person name="Willis A."/>
            <person name="Wyrwicz L.S."/>
            <person name="Rokhsar D.S."/>
            <person name="Weissenbach J."/>
            <person name="Armbrust E.V."/>
            <person name="Green B.R."/>
            <person name="Van de Peer Y."/>
            <person name="Grigoriev I.V."/>
        </authorList>
    </citation>
    <scope>NUCLEOTIDE SEQUENCE [LARGE SCALE GENOMIC DNA]</scope>
    <source>
        <strain evidence="6 7">CCMP1335</strain>
    </source>
</reference>
<dbReference type="PROSITE" id="PS50893">
    <property type="entry name" value="ABC_TRANSPORTER_2"/>
    <property type="match status" value="1"/>
</dbReference>
<dbReference type="InterPro" id="IPR003593">
    <property type="entry name" value="AAA+_ATPase"/>
</dbReference>
<evidence type="ECO:0000256" key="4">
    <source>
        <dbReference type="ARBA" id="ARBA00022840"/>
    </source>
</evidence>
<dbReference type="AlphaFoldDB" id="B8CF32"/>
<dbReference type="GO" id="GO:0016887">
    <property type="term" value="F:ATP hydrolysis activity"/>
    <property type="evidence" value="ECO:0007669"/>
    <property type="project" value="InterPro"/>
</dbReference>
<dbReference type="GeneID" id="7447780"/>
<protein>
    <recommendedName>
        <fullName evidence="5">ABC transporter domain-containing protein</fullName>
    </recommendedName>
</protein>
<evidence type="ECO:0000256" key="1">
    <source>
        <dbReference type="ARBA" id="ARBA00022448"/>
    </source>
</evidence>
<dbReference type="PANTHER" id="PTHR19229">
    <property type="entry name" value="ATP-BINDING CASSETTE TRANSPORTER SUBFAMILY A ABCA"/>
    <property type="match status" value="1"/>
</dbReference>
<evidence type="ECO:0000313" key="7">
    <source>
        <dbReference type="Proteomes" id="UP000001449"/>
    </source>
</evidence>
<dbReference type="Proteomes" id="UP000001449">
    <property type="component" value="Chromosome 20"/>
</dbReference>
<feature type="non-terminal residue" evidence="6">
    <location>
        <position position="1"/>
    </location>
</feature>
<gene>
    <name evidence="6" type="ORF">THAPSDRAFT_16722</name>
</gene>
<dbReference type="EMBL" id="CM000652">
    <property type="protein sequence ID" value="EED88010.1"/>
    <property type="molecule type" value="Genomic_DNA"/>
</dbReference>
<dbReference type="InterPro" id="IPR027417">
    <property type="entry name" value="P-loop_NTPase"/>
</dbReference>
<dbReference type="RefSeq" id="XP_002294650.1">
    <property type="nucleotide sequence ID" value="XM_002294614.1"/>
</dbReference>
<dbReference type="Pfam" id="PF00005">
    <property type="entry name" value="ABC_tran"/>
    <property type="match status" value="1"/>
</dbReference>
<dbReference type="PROSITE" id="PS00211">
    <property type="entry name" value="ABC_TRANSPORTER_1"/>
    <property type="match status" value="1"/>
</dbReference>
<dbReference type="GO" id="GO:0005524">
    <property type="term" value="F:ATP binding"/>
    <property type="evidence" value="ECO:0007669"/>
    <property type="project" value="UniProtKB-KW"/>
</dbReference>
<dbReference type="InParanoid" id="B8CF32"/>